<proteinExistence type="predicted"/>
<sequence length="191" mass="22012">MLRDLRALKEMQFRLNTTWYHGTFKDSYEHIKANGIDVGLGIALKRKLDFGPGFYLTSRQQQAERFILGKQNVSLLSKKRTPCVIVYEIDMEKLLSDFKGAYFLDFDKDFADFVAENRKAPGLRHSHDFVFGKVADGTELVQATNLYRENRLSDAAYLKKIVNKKFADDDQLSIHNSGISAIMKEINMYEL</sequence>
<organism evidence="1 2">
    <name type="scientific">Planococcus massiliensis</name>
    <dbReference type="NCBI Taxonomy" id="1499687"/>
    <lineage>
        <taxon>Bacteria</taxon>
        <taxon>Bacillati</taxon>
        <taxon>Bacillota</taxon>
        <taxon>Bacilli</taxon>
        <taxon>Bacillales</taxon>
        <taxon>Caryophanaceae</taxon>
        <taxon>Planococcus</taxon>
    </lineage>
</organism>
<dbReference type="EMBL" id="CCXS01000001">
    <property type="protein sequence ID" value="CEG21279.1"/>
    <property type="molecule type" value="Genomic_DNA"/>
</dbReference>
<dbReference type="AlphaFoldDB" id="A0A098EG53"/>
<evidence type="ECO:0000313" key="1">
    <source>
        <dbReference type="EMBL" id="CEG21279.1"/>
    </source>
</evidence>
<gene>
    <name evidence="1" type="ORF">BN1080_00186</name>
</gene>
<reference evidence="1 2" key="1">
    <citation type="submission" date="2014-09" db="EMBL/GenBank/DDBJ databases">
        <authorList>
            <person name="Urmite Genomes Urmite Genomes"/>
        </authorList>
    </citation>
    <scope>NUCLEOTIDE SEQUENCE [LARGE SCALE GENOMIC DNA]</scope>
    <source>
        <strain evidence="1 2">ES2</strain>
    </source>
</reference>
<evidence type="ECO:0008006" key="3">
    <source>
        <dbReference type="Google" id="ProtNLM"/>
    </source>
</evidence>
<accession>A0A098EG53</accession>
<name>A0A098EG53_9BACL</name>
<dbReference type="InterPro" id="IPR025051">
    <property type="entry name" value="DUF3990"/>
</dbReference>
<evidence type="ECO:0000313" key="2">
    <source>
        <dbReference type="Proteomes" id="UP000043699"/>
    </source>
</evidence>
<protein>
    <recommendedName>
        <fullName evidence="3">DUF3990 domain-containing protein</fullName>
    </recommendedName>
</protein>
<dbReference type="STRING" id="1499687.BN1080_00186"/>
<dbReference type="Proteomes" id="UP000043699">
    <property type="component" value="Unassembled WGS sequence"/>
</dbReference>
<dbReference type="Pfam" id="PF13151">
    <property type="entry name" value="DUF3990"/>
    <property type="match status" value="1"/>
</dbReference>
<keyword evidence="2" id="KW-1185">Reference proteome</keyword>